<dbReference type="Gene3D" id="2.30.42.10">
    <property type="match status" value="2"/>
</dbReference>
<dbReference type="PANTHER" id="PTHR12147:SF26">
    <property type="entry name" value="PEPTIDASE M28 DOMAIN-CONTAINING PROTEIN"/>
    <property type="match status" value="1"/>
</dbReference>
<sequence length="510" mass="56758" precursor="true">MHFPSGLIAVCLLWFTVSSSIIAAETSYLATAKTAASTIQTDELKTHIEFLASDALEGREAGSQGGQAAGTYIRNFLQKHGIQPGMGEEGYFQEFDGGFRNILGVIPGNDPKLKNEYVVIGAHYDHVGYGKPSNSRGGVGQIHNGADDNASGTAALLEIIEAVSQHKDQLRRSLLFVFWDAEEMGLLGSRHWMNYPSVPLDKVVIYFNLDMVGRLKKQPLTLFGSRSSTGLRSCTVKCNHRESDIKIKFDSAIRPDSDHWPFYQKGIPFLMLHTGKHDDYHRPEDDAFKIDYQGTQKCARLLTQLAFEFAMQSDKPEYREADQDILDGIDQETRITTQDPPRLGVAWNADRYAEGHLMITQVLANSAADDAGLKVGDEIMKIDGRSPVEAPGFAALVRSSPAKIKLQIKRKMQEDLLEVPVELSGKPLKLGIQWQTDETEPTVMVVSNIIKSSPADLAGLKINDRIYEISGQTFESSDEFRELVQKLPLPLKLQVERDGRLQSFEVQSMR</sequence>
<dbReference type="GO" id="GO:0004177">
    <property type="term" value="F:aminopeptidase activity"/>
    <property type="evidence" value="ECO:0007669"/>
    <property type="project" value="UniProtKB-KW"/>
</dbReference>
<protein>
    <submittedName>
        <fullName evidence="1">Aminopeptidase S</fullName>
        <ecNumber evidence="1">3.4.11.24</ecNumber>
    </submittedName>
</protein>
<dbReference type="PROSITE" id="PS50106">
    <property type="entry name" value="PDZ"/>
    <property type="match status" value="2"/>
</dbReference>
<evidence type="ECO:0000313" key="2">
    <source>
        <dbReference type="Proteomes" id="UP000315647"/>
    </source>
</evidence>
<dbReference type="Pfam" id="PF17820">
    <property type="entry name" value="PDZ_6"/>
    <property type="match status" value="1"/>
</dbReference>
<dbReference type="InterPro" id="IPR045175">
    <property type="entry name" value="M28_fam"/>
</dbReference>
<organism evidence="1 2">
    <name type="scientific">Gimesia panareensis</name>
    <dbReference type="NCBI Taxonomy" id="2527978"/>
    <lineage>
        <taxon>Bacteria</taxon>
        <taxon>Pseudomonadati</taxon>
        <taxon>Planctomycetota</taxon>
        <taxon>Planctomycetia</taxon>
        <taxon>Planctomycetales</taxon>
        <taxon>Planctomycetaceae</taxon>
        <taxon>Gimesia</taxon>
    </lineage>
</organism>
<dbReference type="AlphaFoldDB" id="A0A518ADJ7"/>
<keyword evidence="1" id="KW-0645">Protease</keyword>
<name>A0A518ADJ7_9PLAN</name>
<dbReference type="SUPFAM" id="SSF53187">
    <property type="entry name" value="Zn-dependent exopeptidases"/>
    <property type="match status" value="1"/>
</dbReference>
<dbReference type="Pfam" id="PF13180">
    <property type="entry name" value="PDZ_2"/>
    <property type="match status" value="1"/>
</dbReference>
<dbReference type="PANTHER" id="PTHR12147">
    <property type="entry name" value="METALLOPEPTIDASE M28 FAMILY MEMBER"/>
    <property type="match status" value="1"/>
</dbReference>
<dbReference type="InterPro" id="IPR001478">
    <property type="entry name" value="PDZ"/>
</dbReference>
<keyword evidence="1" id="KW-0378">Hydrolase</keyword>
<accession>A0A517QDZ6</accession>
<dbReference type="Gene3D" id="3.40.630.10">
    <property type="entry name" value="Zn peptidases"/>
    <property type="match status" value="1"/>
</dbReference>
<keyword evidence="1" id="KW-0031">Aminopeptidase</keyword>
<reference evidence="1 2" key="1">
    <citation type="submission" date="2019-03" db="EMBL/GenBank/DDBJ databases">
        <title>Deep-cultivation of Planctomycetes and their phenomic and genomic characterization uncovers novel biology.</title>
        <authorList>
            <person name="Wiegand S."/>
            <person name="Jogler M."/>
            <person name="Boedeker C."/>
            <person name="Pinto D."/>
            <person name="Vollmers J."/>
            <person name="Rivas-Marin E."/>
            <person name="Kohn T."/>
            <person name="Peeters S.H."/>
            <person name="Heuer A."/>
            <person name="Rast P."/>
            <person name="Oberbeckmann S."/>
            <person name="Bunk B."/>
            <person name="Jeske O."/>
            <person name="Meyerdierks A."/>
            <person name="Storesund J.E."/>
            <person name="Kallscheuer N."/>
            <person name="Luecker S."/>
            <person name="Lage O.M."/>
            <person name="Pohl T."/>
            <person name="Merkel B.J."/>
            <person name="Hornburger P."/>
            <person name="Mueller R.-W."/>
            <person name="Bruemmer F."/>
            <person name="Labrenz M."/>
            <person name="Spormann A.M."/>
            <person name="Op den Camp H."/>
            <person name="Overmann J."/>
            <person name="Amann R."/>
            <person name="Jetten M.S.M."/>
            <person name="Mascher T."/>
            <person name="Medema M.H."/>
            <person name="Devos D.P."/>
            <person name="Kaster A.-K."/>
            <person name="Ovreas L."/>
            <person name="Rohde M."/>
            <person name="Galperin M.Y."/>
            <person name="Jogler C."/>
        </authorList>
    </citation>
    <scope>NUCLEOTIDE SEQUENCE [LARGE SCALE GENOMIC DNA]</scope>
    <source>
        <strain evidence="1 2">Enr10</strain>
    </source>
</reference>
<dbReference type="SUPFAM" id="SSF50156">
    <property type="entry name" value="PDZ domain-like"/>
    <property type="match status" value="2"/>
</dbReference>
<dbReference type="Pfam" id="PF04389">
    <property type="entry name" value="Peptidase_M28"/>
    <property type="match status" value="1"/>
</dbReference>
<keyword evidence="2" id="KW-1185">Reference proteome</keyword>
<dbReference type="InterPro" id="IPR041489">
    <property type="entry name" value="PDZ_6"/>
</dbReference>
<dbReference type="SMART" id="SM00228">
    <property type="entry name" value="PDZ"/>
    <property type="match status" value="2"/>
</dbReference>
<dbReference type="InterPro" id="IPR007484">
    <property type="entry name" value="Peptidase_M28"/>
</dbReference>
<evidence type="ECO:0000313" key="1">
    <source>
        <dbReference type="EMBL" id="QDT29807.1"/>
    </source>
</evidence>
<dbReference type="InterPro" id="IPR036034">
    <property type="entry name" value="PDZ_sf"/>
</dbReference>
<dbReference type="GO" id="GO:0008235">
    <property type="term" value="F:metalloexopeptidase activity"/>
    <property type="evidence" value="ECO:0007669"/>
    <property type="project" value="InterPro"/>
</dbReference>
<dbReference type="RefSeq" id="WP_145113978.1">
    <property type="nucleotide sequence ID" value="NZ_CP036277.1"/>
</dbReference>
<gene>
    <name evidence="1" type="ORF">Enr10x_51630</name>
</gene>
<dbReference type="Proteomes" id="UP000315647">
    <property type="component" value="Chromosome"/>
</dbReference>
<dbReference type="EMBL" id="CP037421">
    <property type="protein sequence ID" value="QDT29807.1"/>
    <property type="molecule type" value="Genomic_DNA"/>
</dbReference>
<dbReference type="GO" id="GO:0006508">
    <property type="term" value="P:proteolysis"/>
    <property type="evidence" value="ECO:0007669"/>
    <property type="project" value="InterPro"/>
</dbReference>
<proteinExistence type="predicted"/>
<accession>A0A518ADJ7</accession>
<dbReference type="EC" id="3.4.11.24" evidence="1"/>